<keyword evidence="1" id="KW-0732">Signal</keyword>
<evidence type="ECO:0000313" key="3">
    <source>
        <dbReference type="Proteomes" id="UP001150217"/>
    </source>
</evidence>
<protein>
    <submittedName>
        <fullName evidence="2">Uncharacterized protein</fullName>
    </submittedName>
</protein>
<comment type="caution">
    <text evidence="2">The sequence shown here is derived from an EMBL/GenBank/DDBJ whole genome shotgun (WGS) entry which is preliminary data.</text>
</comment>
<organism evidence="2 3">
    <name type="scientific">Lentinula lateritia</name>
    <dbReference type="NCBI Taxonomy" id="40482"/>
    <lineage>
        <taxon>Eukaryota</taxon>
        <taxon>Fungi</taxon>
        <taxon>Dikarya</taxon>
        <taxon>Basidiomycota</taxon>
        <taxon>Agaricomycotina</taxon>
        <taxon>Agaricomycetes</taxon>
        <taxon>Agaricomycetidae</taxon>
        <taxon>Agaricales</taxon>
        <taxon>Marasmiineae</taxon>
        <taxon>Omphalotaceae</taxon>
        <taxon>Lentinula</taxon>
    </lineage>
</organism>
<name>A0ABQ8V4K5_9AGAR</name>
<dbReference type="Proteomes" id="UP001150217">
    <property type="component" value="Unassembled WGS sequence"/>
</dbReference>
<evidence type="ECO:0000313" key="2">
    <source>
        <dbReference type="EMBL" id="KAJ4473940.1"/>
    </source>
</evidence>
<proteinExistence type="predicted"/>
<sequence>MRFEYNTTLFLIVVGLASTAYTLPFETSPSPNLTTRAVSLTPSQPPTDPNTGTGTGTITFLGTHSGVPLLPHESPKISTAYEDGHIPSDVYKRVRKAVREVVPGWGGGVLAFSNSFEGNGGGVGEMSGGGGGRNVAGARGRVVQYGVIEVSLEGIGRCHPGGCTFKIDRNGKVVQGSLVVQS</sequence>
<evidence type="ECO:0000256" key="1">
    <source>
        <dbReference type="SAM" id="SignalP"/>
    </source>
</evidence>
<reference evidence="2" key="1">
    <citation type="submission" date="2022-08" db="EMBL/GenBank/DDBJ databases">
        <title>A Global Phylogenomic Analysis of the Shiitake Genus Lentinula.</title>
        <authorList>
            <consortium name="DOE Joint Genome Institute"/>
            <person name="Sierra-Patev S."/>
            <person name="Min B."/>
            <person name="Naranjo-Ortiz M."/>
            <person name="Looney B."/>
            <person name="Konkel Z."/>
            <person name="Slot J.C."/>
            <person name="Sakamoto Y."/>
            <person name="Steenwyk J.L."/>
            <person name="Rokas A."/>
            <person name="Carro J."/>
            <person name="Camarero S."/>
            <person name="Ferreira P."/>
            <person name="Molpeceres G."/>
            <person name="Ruiz-Duenas F.J."/>
            <person name="Serrano A."/>
            <person name="Henrissat B."/>
            <person name="Drula E."/>
            <person name="Hughes K.W."/>
            <person name="Mata J.L."/>
            <person name="Ishikawa N.K."/>
            <person name="Vargas-Isla R."/>
            <person name="Ushijima S."/>
            <person name="Smith C.A."/>
            <person name="Ahrendt S."/>
            <person name="Andreopoulos W."/>
            <person name="He G."/>
            <person name="Labutti K."/>
            <person name="Lipzen A."/>
            <person name="Ng V."/>
            <person name="Riley R."/>
            <person name="Sandor L."/>
            <person name="Barry K."/>
            <person name="Martinez A.T."/>
            <person name="Xiao Y."/>
            <person name="Gibbons J.G."/>
            <person name="Terashima K."/>
            <person name="Grigoriev I.V."/>
            <person name="Hibbett D.S."/>
        </authorList>
    </citation>
    <scope>NUCLEOTIDE SEQUENCE</scope>
    <source>
        <strain evidence="2">RHP3577 ss4</strain>
    </source>
</reference>
<keyword evidence="3" id="KW-1185">Reference proteome</keyword>
<dbReference type="EMBL" id="JANVFT010000079">
    <property type="protein sequence ID" value="KAJ4473940.1"/>
    <property type="molecule type" value="Genomic_DNA"/>
</dbReference>
<gene>
    <name evidence="2" type="ORF">C8R41DRAFT_848695</name>
</gene>
<accession>A0ABQ8V4K5</accession>
<feature type="chain" id="PRO_5046066654" evidence="1">
    <location>
        <begin position="23"/>
        <end position="182"/>
    </location>
</feature>
<feature type="signal peptide" evidence="1">
    <location>
        <begin position="1"/>
        <end position="22"/>
    </location>
</feature>